<dbReference type="Proteomes" id="UP001064933">
    <property type="component" value="Chromosome"/>
</dbReference>
<organism evidence="1 2">
    <name type="scientific">Roseateles amylovorans</name>
    <dbReference type="NCBI Taxonomy" id="2978473"/>
    <lineage>
        <taxon>Bacteria</taxon>
        <taxon>Pseudomonadati</taxon>
        <taxon>Pseudomonadota</taxon>
        <taxon>Betaproteobacteria</taxon>
        <taxon>Burkholderiales</taxon>
        <taxon>Sphaerotilaceae</taxon>
        <taxon>Roseateles</taxon>
    </lineage>
</organism>
<evidence type="ECO:0000313" key="1">
    <source>
        <dbReference type="EMBL" id="UXH80488.1"/>
    </source>
</evidence>
<sequence>MSRPHLLRPTLLPKLPLALLLACALIGPAVIPPEAFATSIAIAPRGKPGPTAKKAAEAASAAADAQEASTLDSEAAAGLSDEAFRADAEATVLRKVGALAKRDGLRLMLYVQQGRPVMLDSLRPDPGDSATPYIDFRLDGMTKDSEFFIVRATLGFGSEVLWISRADGQRYEMHGNVHPSPDGRHLVVTHASPGVEFNGVVIWAREAGRLVERYRFQLSPEQRAVSFRFMRWRDANTIELEQFAEVDPDVCATGTLDSLAVLARKSDRWILRSASTPRCSR</sequence>
<proteinExistence type="predicted"/>
<accession>A0ABY6B540</accession>
<evidence type="ECO:0000313" key="2">
    <source>
        <dbReference type="Proteomes" id="UP001064933"/>
    </source>
</evidence>
<dbReference type="RefSeq" id="WP_261760305.1">
    <property type="nucleotide sequence ID" value="NZ_CP104562.2"/>
</dbReference>
<reference evidence="1" key="1">
    <citation type="submission" date="2022-10" db="EMBL/GenBank/DDBJ databases">
        <title>Characterization and whole genome sequencing of a new Roseateles species, isolated from fresh water.</title>
        <authorList>
            <person name="Guliayeva D.Y."/>
            <person name="Akhremchuk A.E."/>
            <person name="Sikolenko M.A."/>
            <person name="Valentovich L.N."/>
            <person name="Sidarenka A.V."/>
        </authorList>
    </citation>
    <scope>NUCLEOTIDE SEQUENCE</scope>
    <source>
        <strain evidence="1">BIM B-1768</strain>
    </source>
</reference>
<name>A0ABY6B540_9BURK</name>
<keyword evidence="2" id="KW-1185">Reference proteome</keyword>
<protein>
    <submittedName>
        <fullName evidence="1">Uncharacterized protein</fullName>
    </submittedName>
</protein>
<gene>
    <name evidence="1" type="ORF">N4261_11710</name>
</gene>
<dbReference type="EMBL" id="CP104562">
    <property type="protein sequence ID" value="UXH80488.1"/>
    <property type="molecule type" value="Genomic_DNA"/>
</dbReference>